<feature type="region of interest" description="Disordered" evidence="1">
    <location>
        <begin position="162"/>
        <end position="185"/>
    </location>
</feature>
<accession>A0A833H3C1</accession>
<evidence type="ECO:0000313" key="3">
    <source>
        <dbReference type="Proteomes" id="UP000460298"/>
    </source>
</evidence>
<dbReference type="EMBL" id="WBUI01000004">
    <property type="protein sequence ID" value="KAB2934014.1"/>
    <property type="molecule type" value="Genomic_DNA"/>
</dbReference>
<dbReference type="AlphaFoldDB" id="A0A833H3C1"/>
<feature type="compositionally biased region" description="Polar residues" evidence="1">
    <location>
        <begin position="338"/>
        <end position="349"/>
    </location>
</feature>
<evidence type="ECO:0000256" key="1">
    <source>
        <dbReference type="SAM" id="MobiDB-lite"/>
    </source>
</evidence>
<protein>
    <submittedName>
        <fullName evidence="2">Uncharacterized protein</fullName>
    </submittedName>
</protein>
<sequence length="378" mass="43536">MSRKTLHPVRRWILKSIPLDLLIAEWLKVRELSWIGEDRFPAQLREQADAEAFLLREGGDLLGDRRRLHLGLVCADGRTVTRSERLHLLEDLREYLRGCGRQESEFEFLRPTRFRLGRLETTPLFFILWSPDAPLLERLLSGKTDLPAQIKQDRYTFRELFQEQRESPEPRPEAQPKSEDAELPFGSNSINYRVVGTSRGEVFRKMFIRLAGDRLFLVYISSDGRLRSEYVTALIDGLASSTYPVYRLEDLLLNHPPSEVRVTVLEARRDGNMEMLSYGHEHVFLRDGDLHTVRAQAGRNLHIQRWQMKTGDRLLMLPAPLTSAEKREIQEMARQETQEQPAADTTTVPASDGASALEGFLNSKGIGRTLELFWPRST</sequence>
<organism evidence="2 3">
    <name type="scientific">Leptonema illini</name>
    <dbReference type="NCBI Taxonomy" id="183"/>
    <lineage>
        <taxon>Bacteria</taxon>
        <taxon>Pseudomonadati</taxon>
        <taxon>Spirochaetota</taxon>
        <taxon>Spirochaetia</taxon>
        <taxon>Leptospirales</taxon>
        <taxon>Leptospiraceae</taxon>
        <taxon>Leptonema</taxon>
    </lineage>
</organism>
<feature type="compositionally biased region" description="Basic and acidic residues" evidence="1">
    <location>
        <begin position="162"/>
        <end position="180"/>
    </location>
</feature>
<comment type="caution">
    <text evidence="2">The sequence shown here is derived from an EMBL/GenBank/DDBJ whole genome shotgun (WGS) entry which is preliminary data.</text>
</comment>
<name>A0A833H3C1_9LEPT</name>
<dbReference type="Proteomes" id="UP000460298">
    <property type="component" value="Unassembled WGS sequence"/>
</dbReference>
<proteinExistence type="predicted"/>
<feature type="region of interest" description="Disordered" evidence="1">
    <location>
        <begin position="331"/>
        <end position="355"/>
    </location>
</feature>
<reference evidence="2 3" key="1">
    <citation type="submission" date="2019-10" db="EMBL/GenBank/DDBJ databases">
        <title>Extracellular Electron Transfer in a Candidatus Methanoperedens spp. Enrichment Culture.</title>
        <authorList>
            <person name="Berger S."/>
            <person name="Rangel Shaw D."/>
            <person name="Berben T."/>
            <person name="In 'T Zandt M."/>
            <person name="Frank J."/>
            <person name="Reimann J."/>
            <person name="Jetten M.S.M."/>
            <person name="Welte C.U."/>
        </authorList>
    </citation>
    <scope>NUCLEOTIDE SEQUENCE [LARGE SCALE GENOMIC DNA]</scope>
    <source>
        <strain evidence="2">SB12</strain>
    </source>
</reference>
<gene>
    <name evidence="2" type="ORF">F9K24_05980</name>
</gene>
<evidence type="ECO:0000313" key="2">
    <source>
        <dbReference type="EMBL" id="KAB2934014.1"/>
    </source>
</evidence>